<evidence type="ECO:0000256" key="1">
    <source>
        <dbReference type="PROSITE-ProRule" id="PRU00330"/>
    </source>
</evidence>
<keyword evidence="5" id="KW-1185">Reference proteome</keyword>
<proteinExistence type="inferred from homology"/>
<dbReference type="SUPFAM" id="SSF75632">
    <property type="entry name" value="Cullin homology domain"/>
    <property type="match status" value="1"/>
</dbReference>
<dbReference type="InterPro" id="IPR036317">
    <property type="entry name" value="Cullin_homology_sf"/>
</dbReference>
<organism evidence="4 5">
    <name type="scientific">Coptis chinensis</name>
    <dbReference type="NCBI Taxonomy" id="261450"/>
    <lineage>
        <taxon>Eukaryota</taxon>
        <taxon>Viridiplantae</taxon>
        <taxon>Streptophyta</taxon>
        <taxon>Embryophyta</taxon>
        <taxon>Tracheophyta</taxon>
        <taxon>Spermatophyta</taxon>
        <taxon>Magnoliopsida</taxon>
        <taxon>Ranunculales</taxon>
        <taxon>Ranunculaceae</taxon>
        <taxon>Coptidoideae</taxon>
        <taxon>Coptis</taxon>
    </lineage>
</organism>
<accession>A0A835M7S0</accession>
<comment type="similarity">
    <text evidence="1 2">Belongs to the cullin family.</text>
</comment>
<dbReference type="OrthoDB" id="27073at2759"/>
<dbReference type="InterPro" id="IPR001373">
    <property type="entry name" value="Cullin_N"/>
</dbReference>
<evidence type="ECO:0000313" key="4">
    <source>
        <dbReference type="EMBL" id="KAF9619552.1"/>
    </source>
</evidence>
<dbReference type="EMBL" id="JADFTS010000002">
    <property type="protein sequence ID" value="KAF9619552.1"/>
    <property type="molecule type" value="Genomic_DNA"/>
</dbReference>
<dbReference type="Proteomes" id="UP000631114">
    <property type="component" value="Unassembled WGS sequence"/>
</dbReference>
<dbReference type="InterPro" id="IPR016158">
    <property type="entry name" value="Cullin_homology"/>
</dbReference>
<comment type="caution">
    <text evidence="4">The sequence shown here is derived from an EMBL/GenBank/DDBJ whole genome shotgun (WGS) entry which is preliminary data.</text>
</comment>
<dbReference type="InterPro" id="IPR045093">
    <property type="entry name" value="Cullin"/>
</dbReference>
<dbReference type="GO" id="GO:0031625">
    <property type="term" value="F:ubiquitin protein ligase binding"/>
    <property type="evidence" value="ECO:0007669"/>
    <property type="project" value="InterPro"/>
</dbReference>
<evidence type="ECO:0000256" key="2">
    <source>
        <dbReference type="RuleBase" id="RU003829"/>
    </source>
</evidence>
<protein>
    <recommendedName>
        <fullName evidence="3">Cullin family profile domain-containing protein</fullName>
    </recommendedName>
</protein>
<sequence length="290" mass="33205">MVSYPVVYIVEDENIEDRGLGLENLVDACYGVHEVVHIEDSDRPQASFPPENVEQSLHREYPRQNRSTCRDFPAGCGRRALLDPVDEYQELIECYQDRRVGEKSSEKNRLDQLDSQPTQKDFVKISFKRSRESTLSPSYAKSSYFSNNDEKMRMKPANLNNKKSVRRNVFGKSVYESALIQISRNMTSSSTTFNWGDTVKSNQVDPSLPVSRLGKLFVCSKLVFRKLMRGVEANRSWIPVKKLARRLLFGTSVSDDHERSILAKLNQQFSGQFTSKMEGMVTDLALAREQ</sequence>
<evidence type="ECO:0000259" key="3">
    <source>
        <dbReference type="PROSITE" id="PS50069"/>
    </source>
</evidence>
<feature type="domain" description="Cullin family profile" evidence="3">
    <location>
        <begin position="241"/>
        <end position="290"/>
    </location>
</feature>
<evidence type="ECO:0000313" key="5">
    <source>
        <dbReference type="Proteomes" id="UP000631114"/>
    </source>
</evidence>
<dbReference type="PANTHER" id="PTHR11932">
    <property type="entry name" value="CULLIN"/>
    <property type="match status" value="1"/>
</dbReference>
<name>A0A835M7S0_9MAGN</name>
<reference evidence="4 5" key="1">
    <citation type="submission" date="2020-10" db="EMBL/GenBank/DDBJ databases">
        <title>The Coptis chinensis genome and diversification of protoberbering-type alkaloids.</title>
        <authorList>
            <person name="Wang B."/>
            <person name="Shu S."/>
            <person name="Song C."/>
            <person name="Liu Y."/>
        </authorList>
    </citation>
    <scope>NUCLEOTIDE SEQUENCE [LARGE SCALE GENOMIC DNA]</scope>
    <source>
        <strain evidence="4">HL-2020</strain>
        <tissue evidence="4">Leaf</tissue>
    </source>
</reference>
<dbReference type="Gene3D" id="1.20.1310.10">
    <property type="entry name" value="Cullin Repeats"/>
    <property type="match status" value="1"/>
</dbReference>
<dbReference type="AlphaFoldDB" id="A0A835M7S0"/>
<dbReference type="Pfam" id="PF00888">
    <property type="entry name" value="Cullin"/>
    <property type="match status" value="1"/>
</dbReference>
<dbReference type="GO" id="GO:0006511">
    <property type="term" value="P:ubiquitin-dependent protein catabolic process"/>
    <property type="evidence" value="ECO:0007669"/>
    <property type="project" value="InterPro"/>
</dbReference>
<dbReference type="PROSITE" id="PS50069">
    <property type="entry name" value="CULLIN_2"/>
    <property type="match status" value="1"/>
</dbReference>
<gene>
    <name evidence="4" type="ORF">IFM89_007379</name>
</gene>